<evidence type="ECO:0000313" key="9">
    <source>
        <dbReference type="Proteomes" id="UP000244959"/>
    </source>
</evidence>
<comment type="subunit">
    <text evidence="5">The Tat system comprises two distinct complexes: a TatABC complex, containing multiple copies of TatA, TatB and TatC subunits, and a separate TatA complex, containing only TatA subunits. Substrates initially bind to the TatABC complex, which probably triggers association of the separate TatA complex to form the active translocon.</text>
</comment>
<dbReference type="GO" id="GO:0065002">
    <property type="term" value="P:intracellular protein transmembrane transport"/>
    <property type="evidence" value="ECO:0007669"/>
    <property type="project" value="TreeGrafter"/>
</dbReference>
<reference evidence="7" key="3">
    <citation type="submission" date="2018-03" db="EMBL/GenBank/DDBJ databases">
        <authorList>
            <person name="Keele B.F."/>
        </authorList>
    </citation>
    <scope>NUCLEOTIDE SEQUENCE [LARGE SCALE GENOMIC DNA]</scope>
    <source>
        <strain evidence="7">Gilliam</strain>
    </source>
</reference>
<feature type="transmembrane region" description="Helical" evidence="5">
    <location>
        <begin position="201"/>
        <end position="218"/>
    </location>
</feature>
<evidence type="ECO:0000313" key="6">
    <source>
        <dbReference type="EMBL" id="KJV51098.1"/>
    </source>
</evidence>
<reference evidence="9" key="2">
    <citation type="submission" date="2018-03" db="EMBL/GenBank/DDBJ databases">
        <authorList>
            <person name="Batty M. E."/>
            <person name="Batty M E."/>
        </authorList>
    </citation>
    <scope>NUCLEOTIDE SEQUENCE [LARGE SCALE GENOMIC DNA]</scope>
    <source>
        <strain evidence="9">Gilliam</strain>
    </source>
</reference>
<dbReference type="Pfam" id="PF00902">
    <property type="entry name" value="TatC"/>
    <property type="match status" value="1"/>
</dbReference>
<keyword evidence="5" id="KW-0653">Protein transport</keyword>
<dbReference type="PATRIC" id="fig|1359184.3.peg.2448"/>
<keyword evidence="2 5" id="KW-0812">Transmembrane</keyword>
<dbReference type="Proteomes" id="UP000244959">
    <property type="component" value="Chromosome I"/>
</dbReference>
<feature type="transmembrane region" description="Helical" evidence="5">
    <location>
        <begin position="119"/>
        <end position="143"/>
    </location>
</feature>
<feature type="transmembrane region" description="Helical" evidence="5">
    <location>
        <begin position="163"/>
        <end position="189"/>
    </location>
</feature>
<dbReference type="PANTHER" id="PTHR30371:SF0">
    <property type="entry name" value="SEC-INDEPENDENT PROTEIN TRANSLOCASE PROTEIN TATC, CHLOROPLASTIC-RELATED"/>
    <property type="match status" value="1"/>
</dbReference>
<keyword evidence="5" id="KW-0811">Translocation</keyword>
<proteinExistence type="inferred from homology"/>
<protein>
    <recommendedName>
        <fullName evidence="5">Sec-independent protein translocase protein TatC</fullName>
    </recommendedName>
</protein>
<dbReference type="EMBL" id="LANO01000055">
    <property type="protein sequence ID" value="KJV51098.1"/>
    <property type="molecule type" value="Genomic_DNA"/>
</dbReference>
<comment type="function">
    <text evidence="5">Part of the twin-arginine translocation (Tat) system that transports large folded proteins containing a characteristic twin-arginine motif in their signal peptide across membranes. Together with TatB, TatC is part of a receptor directly interacting with Tat signal peptides.</text>
</comment>
<feature type="transmembrane region" description="Helical" evidence="5">
    <location>
        <begin position="21"/>
        <end position="39"/>
    </location>
</feature>
<dbReference type="HAMAP" id="MF_00902">
    <property type="entry name" value="TatC"/>
    <property type="match status" value="1"/>
</dbReference>
<evidence type="ECO:0000256" key="4">
    <source>
        <dbReference type="ARBA" id="ARBA00023136"/>
    </source>
</evidence>
<dbReference type="Proteomes" id="UP000033769">
    <property type="component" value="Unassembled WGS sequence"/>
</dbReference>
<keyword evidence="3 5" id="KW-1133">Transmembrane helix</keyword>
<gene>
    <name evidence="5 6" type="primary">tatC</name>
    <name evidence="7" type="ORF">GILLIAM_01735</name>
    <name evidence="6" type="ORF">OTSGILL_2530</name>
</gene>
<keyword evidence="5" id="KW-1003">Cell membrane</keyword>
<evidence type="ECO:0000256" key="1">
    <source>
        <dbReference type="ARBA" id="ARBA00004141"/>
    </source>
</evidence>
<evidence type="ECO:0000313" key="8">
    <source>
        <dbReference type="Proteomes" id="UP000033769"/>
    </source>
</evidence>
<accession>A0A0F3M5U4</accession>
<organism evidence="6 8">
    <name type="scientific">Orientia tsutsugamushi str. Gilliam</name>
    <dbReference type="NCBI Taxonomy" id="1359184"/>
    <lineage>
        <taxon>Bacteria</taxon>
        <taxon>Pseudomonadati</taxon>
        <taxon>Pseudomonadota</taxon>
        <taxon>Alphaproteobacteria</taxon>
        <taxon>Rickettsiales</taxon>
        <taxon>Rickettsiaceae</taxon>
        <taxon>Rickettsieae</taxon>
        <taxon>Orientia</taxon>
    </lineage>
</organism>
<dbReference type="EMBL" id="LS398551">
    <property type="protein sequence ID" value="SPR08630.1"/>
    <property type="molecule type" value="Genomic_DNA"/>
</dbReference>
<feature type="transmembrane region" description="Helical" evidence="5">
    <location>
        <begin position="224"/>
        <end position="244"/>
    </location>
</feature>
<comment type="similarity">
    <text evidence="5">Belongs to the TatC family.</text>
</comment>
<dbReference type="GeneID" id="89459648"/>
<dbReference type="GO" id="GO:0033281">
    <property type="term" value="C:TAT protein transport complex"/>
    <property type="evidence" value="ECO:0007669"/>
    <property type="project" value="UniProtKB-UniRule"/>
</dbReference>
<keyword evidence="4 5" id="KW-0472">Membrane</keyword>
<reference evidence="6 8" key="1">
    <citation type="submission" date="2015-02" db="EMBL/GenBank/DDBJ databases">
        <title>Genome Sequencing of Rickettsiales.</title>
        <authorList>
            <person name="Daugherty S.C."/>
            <person name="Su Q."/>
            <person name="Abolude K."/>
            <person name="Beier-Sexton M."/>
            <person name="Carlyon J.A."/>
            <person name="Carter R."/>
            <person name="Day N.P."/>
            <person name="Dumler S.J."/>
            <person name="Dyachenko V."/>
            <person name="Godinez A."/>
            <person name="Kurtti T.J."/>
            <person name="Lichay M."/>
            <person name="Mullins K.E."/>
            <person name="Ott S."/>
            <person name="Pappas-Brown V."/>
            <person name="Paris D.H."/>
            <person name="Patel P."/>
            <person name="Richards A.L."/>
            <person name="Sadzewicz L."/>
            <person name="Sears K."/>
            <person name="Seidman D."/>
            <person name="Sengamalay N."/>
            <person name="Stenos J."/>
            <person name="Tallon L.J."/>
            <person name="Vincent G."/>
            <person name="Fraser C.M."/>
            <person name="Munderloh U."/>
            <person name="Dunning-Hotopp J.C."/>
        </authorList>
    </citation>
    <scope>NUCLEOTIDE SEQUENCE [LARGE SCALE GENOMIC DNA]</scope>
    <source>
        <strain evidence="6 8">Gilliam</strain>
    </source>
</reference>
<dbReference type="InterPro" id="IPR002033">
    <property type="entry name" value="TatC"/>
</dbReference>
<dbReference type="RefSeq" id="WP_011944753.1">
    <property type="nucleotide sequence ID" value="NZ_LS398551.1"/>
</dbReference>
<evidence type="ECO:0000313" key="7">
    <source>
        <dbReference type="EMBL" id="SPR08630.1"/>
    </source>
</evidence>
<dbReference type="PANTHER" id="PTHR30371">
    <property type="entry name" value="SEC-INDEPENDENT PROTEIN TRANSLOCASE PROTEIN TATC"/>
    <property type="match status" value="1"/>
</dbReference>
<dbReference type="PRINTS" id="PR01840">
    <property type="entry name" value="TATCFAMILY"/>
</dbReference>
<keyword evidence="9" id="KW-1185">Reference proteome</keyword>
<sequence length="255" mass="29295">MQTMNSKTYTLGEHLAELKVRILKVLICFFLACGISYYYSKNIYHFLTIPLKNILPDQNHRIIYTGLAEGFFTYLQLSFYTGFLIIIPILSAQIYLFIAPGLYKSEKIYFKILMFMSPILFYIGNLFVFYFVIPNACHFFLGFESLKENELPIVLEARMSEYLTLLIQFSLAFGISFELPLILITLNVLNIISISTLIQKRRIAIVLNFIIAAILTPPDILSQFALATPLILLYEASIIICKILKLRTNAGHKMD</sequence>
<evidence type="ECO:0000256" key="5">
    <source>
        <dbReference type="HAMAP-Rule" id="MF_00902"/>
    </source>
</evidence>
<dbReference type="AlphaFoldDB" id="A0A0F3M5U4"/>
<name>A0A0F3M5U4_ORITS</name>
<feature type="transmembrane region" description="Helical" evidence="5">
    <location>
        <begin position="77"/>
        <end position="98"/>
    </location>
</feature>
<dbReference type="GO" id="GO:0009977">
    <property type="term" value="F:proton motive force dependent protein transmembrane transporter activity"/>
    <property type="evidence" value="ECO:0007669"/>
    <property type="project" value="TreeGrafter"/>
</dbReference>
<dbReference type="NCBIfam" id="TIGR00945">
    <property type="entry name" value="tatC"/>
    <property type="match status" value="1"/>
</dbReference>
<dbReference type="GO" id="GO:0043953">
    <property type="term" value="P:protein transport by the Tat complex"/>
    <property type="evidence" value="ECO:0007669"/>
    <property type="project" value="UniProtKB-UniRule"/>
</dbReference>
<keyword evidence="5" id="KW-0813">Transport</keyword>
<comment type="subcellular location">
    <subcellularLocation>
        <location evidence="5">Cell membrane</location>
        <topology evidence="5">Multi-pass membrane protein</topology>
    </subcellularLocation>
    <subcellularLocation>
        <location evidence="1">Membrane</location>
        <topology evidence="1">Multi-pass membrane protein</topology>
    </subcellularLocation>
</comment>
<evidence type="ECO:0000256" key="2">
    <source>
        <dbReference type="ARBA" id="ARBA00022692"/>
    </source>
</evidence>
<evidence type="ECO:0000256" key="3">
    <source>
        <dbReference type="ARBA" id="ARBA00022989"/>
    </source>
</evidence>